<accession>A0ABP9FQE7</accession>
<evidence type="ECO:0000313" key="6">
    <source>
        <dbReference type="Proteomes" id="UP001501436"/>
    </source>
</evidence>
<comment type="caution">
    <text evidence="5">The sequence shown here is derived from an EMBL/GenBank/DDBJ whole genome shotgun (WGS) entry which is preliminary data.</text>
</comment>
<evidence type="ECO:0000256" key="2">
    <source>
        <dbReference type="ARBA" id="ARBA00022676"/>
    </source>
</evidence>
<comment type="similarity">
    <text evidence="1">Belongs to the glycosyltransferase 2 family.</text>
</comment>
<sequence length="269" mass="30680">MKSVFIPSYIKQYLVKDHSAENFERIRSAYKQLSKDVEPLISVVMPAYNEEENIVQTLASLCNNTTQWPVEILVVNNNSKDATEQLIKSCGVNYVLETTQGITPARNCGLGQARGKYILNADADTIYPKDWIEEMVKPLVNNNDVAITYGIFSFIPIGSTGRVTYYFYEWFAELSRFYNTKFKSEAVNVYGFNSGFRKEQGLQVDGFNHPPGTNEDGYLALKLTRKGFGKMHRVSSSNAIVWTTDRRIQIDGGLWKGTWKRLKRLLNIK</sequence>
<reference evidence="6" key="1">
    <citation type="journal article" date="2019" name="Int. J. Syst. Evol. Microbiol.">
        <title>The Global Catalogue of Microorganisms (GCM) 10K type strain sequencing project: providing services to taxonomists for standard genome sequencing and annotation.</title>
        <authorList>
            <consortium name="The Broad Institute Genomics Platform"/>
            <consortium name="The Broad Institute Genome Sequencing Center for Infectious Disease"/>
            <person name="Wu L."/>
            <person name="Ma J."/>
        </authorList>
    </citation>
    <scope>NUCLEOTIDE SEQUENCE [LARGE SCALE GENOMIC DNA]</scope>
    <source>
        <strain evidence="6">JCM 18283</strain>
    </source>
</reference>
<gene>
    <name evidence="5" type="ORF">GCM10023313_13610</name>
</gene>
<keyword evidence="6" id="KW-1185">Reference proteome</keyword>
<dbReference type="SUPFAM" id="SSF53448">
    <property type="entry name" value="Nucleotide-diphospho-sugar transferases"/>
    <property type="match status" value="1"/>
</dbReference>
<dbReference type="PANTHER" id="PTHR43630:SF1">
    <property type="entry name" value="POLY-BETA-1,6-N-ACETYL-D-GLUCOSAMINE SYNTHASE"/>
    <property type="match status" value="1"/>
</dbReference>
<dbReference type="PANTHER" id="PTHR43630">
    <property type="entry name" value="POLY-BETA-1,6-N-ACETYL-D-GLUCOSAMINE SYNTHASE"/>
    <property type="match status" value="1"/>
</dbReference>
<evidence type="ECO:0000313" key="5">
    <source>
        <dbReference type="EMBL" id="GAA4911925.1"/>
    </source>
</evidence>
<keyword evidence="2" id="KW-0328">Glycosyltransferase</keyword>
<name>A0ABP9FQE7_9SPHI</name>
<dbReference type="InterPro" id="IPR001173">
    <property type="entry name" value="Glyco_trans_2-like"/>
</dbReference>
<feature type="domain" description="Glycosyltransferase 2-like" evidence="4">
    <location>
        <begin position="42"/>
        <end position="198"/>
    </location>
</feature>
<evidence type="ECO:0000259" key="4">
    <source>
        <dbReference type="Pfam" id="PF00535"/>
    </source>
</evidence>
<dbReference type="InterPro" id="IPR029044">
    <property type="entry name" value="Nucleotide-diphossugar_trans"/>
</dbReference>
<dbReference type="Pfam" id="PF00535">
    <property type="entry name" value="Glycos_transf_2"/>
    <property type="match status" value="1"/>
</dbReference>
<dbReference type="Proteomes" id="UP001501436">
    <property type="component" value="Unassembled WGS sequence"/>
</dbReference>
<dbReference type="RefSeq" id="WP_345330218.1">
    <property type="nucleotide sequence ID" value="NZ_BAABJI010000002.1"/>
</dbReference>
<evidence type="ECO:0000256" key="3">
    <source>
        <dbReference type="ARBA" id="ARBA00022679"/>
    </source>
</evidence>
<protein>
    <submittedName>
        <fullName evidence="5">Glycosyltransferase family 2 protein</fullName>
    </submittedName>
</protein>
<dbReference type="EMBL" id="BAABJI010000002">
    <property type="protein sequence ID" value="GAA4911925.1"/>
    <property type="molecule type" value="Genomic_DNA"/>
</dbReference>
<evidence type="ECO:0000256" key="1">
    <source>
        <dbReference type="ARBA" id="ARBA00006739"/>
    </source>
</evidence>
<keyword evidence="3" id="KW-0808">Transferase</keyword>
<organism evidence="5 6">
    <name type="scientific">Mucilaginibacter defluvii</name>
    <dbReference type="NCBI Taxonomy" id="1196019"/>
    <lineage>
        <taxon>Bacteria</taxon>
        <taxon>Pseudomonadati</taxon>
        <taxon>Bacteroidota</taxon>
        <taxon>Sphingobacteriia</taxon>
        <taxon>Sphingobacteriales</taxon>
        <taxon>Sphingobacteriaceae</taxon>
        <taxon>Mucilaginibacter</taxon>
    </lineage>
</organism>
<dbReference type="Gene3D" id="3.90.550.10">
    <property type="entry name" value="Spore Coat Polysaccharide Biosynthesis Protein SpsA, Chain A"/>
    <property type="match status" value="1"/>
</dbReference>
<dbReference type="CDD" id="cd00761">
    <property type="entry name" value="Glyco_tranf_GTA_type"/>
    <property type="match status" value="1"/>
</dbReference>
<proteinExistence type="inferred from homology"/>